<evidence type="ECO:0000313" key="7">
    <source>
        <dbReference type="Proteomes" id="UP001215231"/>
    </source>
</evidence>
<dbReference type="SUPFAM" id="SSF53850">
    <property type="entry name" value="Periplasmic binding protein-like II"/>
    <property type="match status" value="1"/>
</dbReference>
<organism evidence="6 7">
    <name type="scientific">Thalassomonas haliotis</name>
    <dbReference type="NCBI Taxonomy" id="485448"/>
    <lineage>
        <taxon>Bacteria</taxon>
        <taxon>Pseudomonadati</taxon>
        <taxon>Pseudomonadota</taxon>
        <taxon>Gammaproteobacteria</taxon>
        <taxon>Alteromonadales</taxon>
        <taxon>Colwelliaceae</taxon>
        <taxon>Thalassomonas</taxon>
    </lineage>
</organism>
<name>A0ABY7VJ53_9GAMM</name>
<proteinExistence type="inferred from homology"/>
<dbReference type="InterPro" id="IPR036390">
    <property type="entry name" value="WH_DNA-bd_sf"/>
</dbReference>
<comment type="similarity">
    <text evidence="1">Belongs to the LysR transcriptional regulatory family.</text>
</comment>
<dbReference type="CDD" id="cd05466">
    <property type="entry name" value="PBP2_LTTR_substrate"/>
    <property type="match status" value="1"/>
</dbReference>
<dbReference type="Gene3D" id="3.40.190.290">
    <property type="match status" value="1"/>
</dbReference>
<evidence type="ECO:0000256" key="1">
    <source>
        <dbReference type="ARBA" id="ARBA00009437"/>
    </source>
</evidence>
<keyword evidence="4" id="KW-0804">Transcription</keyword>
<keyword evidence="2" id="KW-0805">Transcription regulation</keyword>
<dbReference type="SUPFAM" id="SSF46785">
    <property type="entry name" value="Winged helix' DNA-binding domain"/>
    <property type="match status" value="1"/>
</dbReference>
<protein>
    <submittedName>
        <fullName evidence="6">LysR family transcriptional regulator</fullName>
    </submittedName>
</protein>
<evidence type="ECO:0000256" key="4">
    <source>
        <dbReference type="ARBA" id="ARBA00023163"/>
    </source>
</evidence>
<dbReference type="PRINTS" id="PR00039">
    <property type="entry name" value="HTHLYSR"/>
</dbReference>
<dbReference type="InterPro" id="IPR005119">
    <property type="entry name" value="LysR_subst-bd"/>
</dbReference>
<evidence type="ECO:0000313" key="6">
    <source>
        <dbReference type="EMBL" id="WDE13076.1"/>
    </source>
</evidence>
<feature type="domain" description="HTH lysR-type" evidence="5">
    <location>
        <begin position="1"/>
        <end position="58"/>
    </location>
</feature>
<dbReference type="Pfam" id="PF03466">
    <property type="entry name" value="LysR_substrate"/>
    <property type="match status" value="1"/>
</dbReference>
<gene>
    <name evidence="6" type="ORF">H3N35_06410</name>
</gene>
<keyword evidence="3" id="KW-0238">DNA-binding</keyword>
<dbReference type="PROSITE" id="PS50931">
    <property type="entry name" value="HTH_LYSR"/>
    <property type="match status" value="1"/>
</dbReference>
<sequence>MEFYHLRSFVLVAKTGNLTLAAKHLYTTPPAVSAHIKALEQELKTTLFTRTSKGMILTEKGQRLLTKAEKTLDSALEMVNLAAEHQNEIIANFRLGINQPPGALNINRLLDKLKEHCPGISVEIKSQSSGEVISALSAGTLDGGYLYGEIPDALSAITIKQQQITTIAPTDSALNADSPVTALCSQPWIAMGNNCPFDRFLQQKLSSDIITTVKSSDDGSRLELVKMGHGLSFLEKELAQLHADKKEITLLPQLDFTAELYFVVAKARTGEPAIKAMLQEVRLLWQLQP</sequence>
<dbReference type="RefSeq" id="WP_274053415.1">
    <property type="nucleotide sequence ID" value="NZ_CP059693.1"/>
</dbReference>
<dbReference type="Gene3D" id="1.10.10.10">
    <property type="entry name" value="Winged helix-like DNA-binding domain superfamily/Winged helix DNA-binding domain"/>
    <property type="match status" value="1"/>
</dbReference>
<dbReference type="EMBL" id="CP059693">
    <property type="protein sequence ID" value="WDE13076.1"/>
    <property type="molecule type" value="Genomic_DNA"/>
</dbReference>
<evidence type="ECO:0000256" key="2">
    <source>
        <dbReference type="ARBA" id="ARBA00023015"/>
    </source>
</evidence>
<accession>A0ABY7VJ53</accession>
<evidence type="ECO:0000259" key="5">
    <source>
        <dbReference type="PROSITE" id="PS50931"/>
    </source>
</evidence>
<dbReference type="InterPro" id="IPR000847">
    <property type="entry name" value="LysR_HTH_N"/>
</dbReference>
<dbReference type="Pfam" id="PF00126">
    <property type="entry name" value="HTH_1"/>
    <property type="match status" value="1"/>
</dbReference>
<dbReference type="PANTHER" id="PTHR30126">
    <property type="entry name" value="HTH-TYPE TRANSCRIPTIONAL REGULATOR"/>
    <property type="match status" value="1"/>
</dbReference>
<evidence type="ECO:0000256" key="3">
    <source>
        <dbReference type="ARBA" id="ARBA00023125"/>
    </source>
</evidence>
<dbReference type="PANTHER" id="PTHR30126:SF40">
    <property type="entry name" value="HTH-TYPE TRANSCRIPTIONAL REGULATOR GLTR"/>
    <property type="match status" value="1"/>
</dbReference>
<keyword evidence="7" id="KW-1185">Reference proteome</keyword>
<dbReference type="InterPro" id="IPR036388">
    <property type="entry name" value="WH-like_DNA-bd_sf"/>
</dbReference>
<reference evidence="6 7" key="1">
    <citation type="journal article" date="2022" name="Mar. Drugs">
        <title>Bioassay-Guided Fractionation Leads to the Detection of Cholic Acid Generated by the Rare Thalassomonas sp.</title>
        <authorList>
            <person name="Pheiffer F."/>
            <person name="Schneider Y.K."/>
            <person name="Hansen E.H."/>
            <person name="Andersen J.H."/>
            <person name="Isaksson J."/>
            <person name="Busche T."/>
            <person name="R C."/>
            <person name="Kalinowski J."/>
            <person name="Zyl L.V."/>
            <person name="Trindade M."/>
        </authorList>
    </citation>
    <scope>NUCLEOTIDE SEQUENCE [LARGE SCALE GENOMIC DNA]</scope>
    <source>
        <strain evidence="6 7">A5K-61T</strain>
    </source>
</reference>
<dbReference type="Proteomes" id="UP001215231">
    <property type="component" value="Chromosome"/>
</dbReference>